<comment type="similarity">
    <text evidence="2 7">Belongs to the DedA family.</text>
</comment>
<evidence type="ECO:0000256" key="5">
    <source>
        <dbReference type="ARBA" id="ARBA00022989"/>
    </source>
</evidence>
<evidence type="ECO:0000313" key="8">
    <source>
        <dbReference type="EMBL" id="THJ65592.1"/>
    </source>
</evidence>
<evidence type="ECO:0000256" key="2">
    <source>
        <dbReference type="ARBA" id="ARBA00010792"/>
    </source>
</evidence>
<feature type="transmembrane region" description="Helical" evidence="7">
    <location>
        <begin position="189"/>
        <end position="207"/>
    </location>
</feature>
<keyword evidence="4 7" id="KW-0812">Transmembrane</keyword>
<dbReference type="GO" id="GO:0005886">
    <property type="term" value="C:plasma membrane"/>
    <property type="evidence" value="ECO:0007669"/>
    <property type="project" value="UniProtKB-SubCell"/>
</dbReference>
<dbReference type="InterPro" id="IPR032818">
    <property type="entry name" value="DedA-like"/>
</dbReference>
<keyword evidence="9" id="KW-1185">Reference proteome</keyword>
<evidence type="ECO:0000256" key="4">
    <source>
        <dbReference type="ARBA" id="ARBA00022692"/>
    </source>
</evidence>
<keyword evidence="3 7" id="KW-1003">Cell membrane</keyword>
<gene>
    <name evidence="8" type="ORF">E8P82_11440</name>
</gene>
<name>A0A4S5E2N1_9MICC</name>
<organism evidence="8 9">
    <name type="scientific">Arthrobacter echini</name>
    <dbReference type="NCBI Taxonomy" id="1529066"/>
    <lineage>
        <taxon>Bacteria</taxon>
        <taxon>Bacillati</taxon>
        <taxon>Actinomycetota</taxon>
        <taxon>Actinomycetes</taxon>
        <taxon>Micrococcales</taxon>
        <taxon>Micrococcaceae</taxon>
        <taxon>Arthrobacter</taxon>
    </lineage>
</organism>
<keyword evidence="6 7" id="KW-0472">Membrane</keyword>
<dbReference type="OrthoDB" id="9813426at2"/>
<dbReference type="Pfam" id="PF09335">
    <property type="entry name" value="VTT_dom"/>
    <property type="match status" value="1"/>
</dbReference>
<feature type="transmembrane region" description="Helical" evidence="7">
    <location>
        <begin position="155"/>
        <end position="177"/>
    </location>
</feature>
<feature type="transmembrane region" description="Helical" evidence="7">
    <location>
        <begin position="63"/>
        <end position="84"/>
    </location>
</feature>
<proteinExistence type="inferred from homology"/>
<keyword evidence="5 7" id="KW-1133">Transmembrane helix</keyword>
<evidence type="ECO:0000256" key="3">
    <source>
        <dbReference type="ARBA" id="ARBA00022475"/>
    </source>
</evidence>
<accession>A0A4S5E2N1</accession>
<evidence type="ECO:0000313" key="9">
    <source>
        <dbReference type="Proteomes" id="UP000305233"/>
    </source>
</evidence>
<dbReference type="Proteomes" id="UP000305233">
    <property type="component" value="Unassembled WGS sequence"/>
</dbReference>
<comment type="subcellular location">
    <subcellularLocation>
        <location evidence="1 7">Cell membrane</location>
        <topology evidence="1 7">Multi-pass membrane protein</topology>
    </subcellularLocation>
</comment>
<comment type="caution">
    <text evidence="8">The sequence shown here is derived from an EMBL/GenBank/DDBJ whole genome shotgun (WGS) entry which is preliminary data.</text>
</comment>
<protein>
    <submittedName>
        <fullName evidence="8">Alkaline phosphatase</fullName>
    </submittedName>
</protein>
<evidence type="ECO:0000256" key="1">
    <source>
        <dbReference type="ARBA" id="ARBA00004651"/>
    </source>
</evidence>
<dbReference type="PANTHER" id="PTHR30353:SF0">
    <property type="entry name" value="TRANSMEMBRANE PROTEIN"/>
    <property type="match status" value="1"/>
</dbReference>
<dbReference type="PANTHER" id="PTHR30353">
    <property type="entry name" value="INNER MEMBRANE PROTEIN DEDA-RELATED"/>
    <property type="match status" value="1"/>
</dbReference>
<sequence>MMHLMAGSLPAGLSLGSVADPAALLDSAGGWVLLVVAAIVFIESGALFPFLPGDSLIFTAGLLHAQLGINLVVLMAVIVGAAIAGDQAGYWLGRRFGRRLFTEDAQVLNTRYLTGAENFFTRYGGRSLFLARFVPFARTFVPLAAGTAQYRYRSFLLWNVIGAVLWGVGLTLAGSLLGGVPFVTDHIDLIAVVIVTLSVVPTVVEIMRHITKNRASRAAPSPLVEEQKHDEPVLPHREVEVP</sequence>
<feature type="transmembrane region" description="Helical" evidence="7">
    <location>
        <begin position="29"/>
        <end position="51"/>
    </location>
</feature>
<evidence type="ECO:0000256" key="7">
    <source>
        <dbReference type="RuleBase" id="RU367016"/>
    </source>
</evidence>
<evidence type="ECO:0000256" key="6">
    <source>
        <dbReference type="ARBA" id="ARBA00023136"/>
    </source>
</evidence>
<reference evidence="8 9" key="1">
    <citation type="submission" date="2019-04" db="EMBL/GenBank/DDBJ databases">
        <authorList>
            <person name="Liu Q."/>
            <person name="Xin Y.-H."/>
        </authorList>
    </citation>
    <scope>NUCLEOTIDE SEQUENCE [LARGE SCALE GENOMIC DNA]</scope>
    <source>
        <strain evidence="8 9">AM23</strain>
    </source>
</reference>
<dbReference type="InterPro" id="IPR032816">
    <property type="entry name" value="VTT_dom"/>
</dbReference>
<dbReference type="AlphaFoldDB" id="A0A4S5E2N1"/>
<dbReference type="EMBL" id="SSWH01000010">
    <property type="protein sequence ID" value="THJ65592.1"/>
    <property type="molecule type" value="Genomic_DNA"/>
</dbReference>